<accession>A0A177HL67</accession>
<dbReference type="InterPro" id="IPR010982">
    <property type="entry name" value="Lambda_DNA-bd_dom_sf"/>
</dbReference>
<dbReference type="InterPro" id="IPR013975">
    <property type="entry name" value="Tscrpt_reg_BetR_N"/>
</dbReference>
<dbReference type="Proteomes" id="UP000077381">
    <property type="component" value="Unassembled WGS sequence"/>
</dbReference>
<protein>
    <recommendedName>
        <fullName evidence="1">Transcription regulator BetR N-terminal domain-containing protein</fullName>
    </recommendedName>
</protein>
<name>A0A177HL67_9ACTN</name>
<dbReference type="OrthoDB" id="4324231at2"/>
<keyword evidence="3" id="KW-1185">Reference proteome</keyword>
<evidence type="ECO:0000313" key="2">
    <source>
        <dbReference type="EMBL" id="OAH10984.1"/>
    </source>
</evidence>
<proteinExistence type="predicted"/>
<dbReference type="SUPFAM" id="SSF47413">
    <property type="entry name" value="lambda repressor-like DNA-binding domains"/>
    <property type="match status" value="1"/>
</dbReference>
<evidence type="ECO:0000259" key="1">
    <source>
        <dbReference type="Pfam" id="PF08667"/>
    </source>
</evidence>
<evidence type="ECO:0000313" key="3">
    <source>
        <dbReference type="Proteomes" id="UP000077381"/>
    </source>
</evidence>
<dbReference type="Pfam" id="PF08667">
    <property type="entry name" value="BetR"/>
    <property type="match status" value="1"/>
</dbReference>
<organism evidence="2 3">
    <name type="scientific">Streptomyces jeddahensis</name>
    <dbReference type="NCBI Taxonomy" id="1716141"/>
    <lineage>
        <taxon>Bacteria</taxon>
        <taxon>Bacillati</taxon>
        <taxon>Actinomycetota</taxon>
        <taxon>Actinomycetes</taxon>
        <taxon>Kitasatosporales</taxon>
        <taxon>Streptomycetaceae</taxon>
        <taxon>Streptomyces</taxon>
    </lineage>
</organism>
<gene>
    <name evidence="2" type="ORF">STSP_58260</name>
</gene>
<reference evidence="2 3" key="1">
    <citation type="submission" date="2015-12" db="EMBL/GenBank/DDBJ databases">
        <title>Genome sequence of Streptomyces sp. G25.</title>
        <authorList>
            <person name="Poehlein A."/>
            <person name="Roettig A."/>
            <person name="Hiessl S."/>
            <person name="Hauschild P."/>
            <person name="Schauer J."/>
            <person name="Madkour M.H."/>
            <person name="Al-Ansari A.M."/>
            <person name="Almakishah N.H."/>
            <person name="Steinbuechel A."/>
            <person name="Daniel R."/>
        </authorList>
    </citation>
    <scope>NUCLEOTIDE SEQUENCE [LARGE SCALE GENOMIC DNA]</scope>
    <source>
        <strain evidence="3">G25(2015)</strain>
    </source>
</reference>
<comment type="caution">
    <text evidence="2">The sequence shown here is derived from an EMBL/GenBank/DDBJ whole genome shotgun (WGS) entry which is preliminary data.</text>
</comment>
<dbReference type="EMBL" id="LOHS01000117">
    <property type="protein sequence ID" value="OAH10984.1"/>
    <property type="molecule type" value="Genomic_DNA"/>
</dbReference>
<dbReference type="PATRIC" id="fig|1716141.3.peg.6123"/>
<dbReference type="GO" id="GO:0003677">
    <property type="term" value="F:DNA binding"/>
    <property type="evidence" value="ECO:0007669"/>
    <property type="project" value="InterPro"/>
</dbReference>
<sequence length="109" mass="11318">MDQHPLEAVIRASIAAVLNVTGESLTDIGTALGRSKVLISRRQRGDLAWKLADLGRLADHWGIPPHALLAGPTEAVNAALRSVRIACLRSAKGLPAQAALPGRATATAA</sequence>
<dbReference type="RefSeq" id="WP_067283737.1">
    <property type="nucleotide sequence ID" value="NZ_LOHS01000117.1"/>
</dbReference>
<feature type="domain" description="Transcription regulator BetR N-terminal" evidence="1">
    <location>
        <begin position="26"/>
        <end position="78"/>
    </location>
</feature>
<dbReference type="AlphaFoldDB" id="A0A177HL67"/>